<feature type="transmembrane region" description="Helical" evidence="7">
    <location>
        <begin position="624"/>
        <end position="645"/>
    </location>
</feature>
<feature type="transmembrane region" description="Helical" evidence="7">
    <location>
        <begin position="580"/>
        <end position="604"/>
    </location>
</feature>
<dbReference type="Pfam" id="PF02687">
    <property type="entry name" value="FtsX"/>
    <property type="match status" value="1"/>
</dbReference>
<evidence type="ECO:0000256" key="3">
    <source>
        <dbReference type="ARBA" id="ARBA00022692"/>
    </source>
</evidence>
<evidence type="ECO:0000256" key="5">
    <source>
        <dbReference type="ARBA" id="ARBA00023136"/>
    </source>
</evidence>
<evidence type="ECO:0000313" key="10">
    <source>
        <dbReference type="Proteomes" id="UP001208689"/>
    </source>
</evidence>
<feature type="transmembrane region" description="Helical" evidence="7">
    <location>
        <begin position="34"/>
        <end position="54"/>
    </location>
</feature>
<protein>
    <recommendedName>
        <fullName evidence="8">ABC3 transporter permease C-terminal domain-containing protein</fullName>
    </recommendedName>
</protein>
<feature type="transmembrane region" description="Helical" evidence="7">
    <location>
        <begin position="381"/>
        <end position="402"/>
    </location>
</feature>
<sequence length="1112" mass="128326">MNILIYKLNQVKITIPKYFGFYFKHSLSKLKNEWLVIICISLSLSMVTGLSYFFKAAQKHQFENSFFTMTDFEVTYYPKFDNGGLIPKMDYYQYFHDSETKIKNSINNSPLDLNGTYKFGLFGWGAGYVVPQYWDYLKLEDTSGILDYVNKINGSNVQFALFEQDFYHSQRFNDYFKIIAGTTPEAENEVLMDYNYAKKFNLNVGDITNITVLVGRTHDLNPPVGHLIPFQSPPVKLVGTYLPIKEDYRISLQRLKYSYTYFDYLANRSFPEFIDEVDTPAIFSAKNFSIPGFSHPFQLLYQNINATDFYRNYLVNDNLRCGYIIAYNRDHIQFNTLNKDKTIIAQQAWNTSLSMPFEVNFVDYLALQLNRVYLDLMESHLIIQVLNIPIILFSILITQNFVASNKKQINEELLLLRLRSVPLKTIKWQIVISAFIKGLICMILGLLGGFITFFAYENFIGMIFFDTEKVLLTPYFEWNNVLSSFILGTIMNGIAIIPKLIQARKPKYADIAASLSQDDLAAKYDERLFLGKKERELTEKNEYDSDSKKFFKRYNIKKKTTKKKVVYSDFYEDEKKKRQFLPYLLMGVGIIPIILNILIVIRYSTTASDSLVDLVNIMTYSLQAFQFLTLFGMAFFVAGLVRLVVIQRPSLFARISKQISKLFVKRYDHIVGLELVRQKKWSGIITYLAIFASLLITTNITFNSQFRYETLERNMYIGSDFRVEMQNPSFASLDQINSFEQQILNYSDADANPYFKDLTTCFVDINCTSYNYFNDRMIENSFNAYILNSTDYLNILEKNEKPLPYPEFKNDIKELYSENMMSSNSSLPAFVSSRFLIDSNSIIGDKVEIHHKYSNNNTTDLQTQILHIEIIGVLDFVPGLYNNSDFIESSILLDIGNLNQSENLVHGKKIIQILSFNSNFDVGSETEYDNLRMKYSAFCSNIRYDISDPDWDDTSKAILSIQYGTSGFFGLEYLNFTLIGFLLVIELSLTIILINRENSHFNGLLLARGIGRKKIFQMELTETFIVFLIAFLIGSIIGIGFSWILIKVGQIIIQNIMGSTFSSSTNLPIFCDIGNLLSIFSLLIVSSIAILVINYLVSKTETIEQTMEKEMI</sequence>
<feature type="transmembrane region" description="Helical" evidence="7">
    <location>
        <begin position="1073"/>
        <end position="1097"/>
    </location>
</feature>
<keyword evidence="5 7" id="KW-0472">Membrane</keyword>
<dbReference type="EMBL" id="CP104013">
    <property type="protein sequence ID" value="UYP44940.1"/>
    <property type="molecule type" value="Genomic_DNA"/>
</dbReference>
<keyword evidence="4 7" id="KW-1133">Transmembrane helix</keyword>
<keyword evidence="10" id="KW-1185">Reference proteome</keyword>
<dbReference type="PANTHER" id="PTHR30572:SF4">
    <property type="entry name" value="ABC TRANSPORTER PERMEASE YTRF"/>
    <property type="match status" value="1"/>
</dbReference>
<comment type="subcellular location">
    <subcellularLocation>
        <location evidence="1">Cell membrane</location>
        <topology evidence="1">Multi-pass membrane protein</topology>
    </subcellularLocation>
</comment>
<dbReference type="InterPro" id="IPR003838">
    <property type="entry name" value="ABC3_permease_C"/>
</dbReference>
<evidence type="ECO:0000256" key="1">
    <source>
        <dbReference type="ARBA" id="ARBA00004651"/>
    </source>
</evidence>
<dbReference type="InterPro" id="IPR050250">
    <property type="entry name" value="Macrolide_Exporter_MacB"/>
</dbReference>
<evidence type="ECO:0000256" key="2">
    <source>
        <dbReference type="ARBA" id="ARBA00022475"/>
    </source>
</evidence>
<dbReference type="PANTHER" id="PTHR30572">
    <property type="entry name" value="MEMBRANE COMPONENT OF TRANSPORTER-RELATED"/>
    <property type="match status" value="1"/>
</dbReference>
<evidence type="ECO:0000256" key="6">
    <source>
        <dbReference type="ARBA" id="ARBA00038076"/>
    </source>
</evidence>
<dbReference type="Proteomes" id="UP001208689">
    <property type="component" value="Chromosome"/>
</dbReference>
<feature type="transmembrane region" description="Helical" evidence="7">
    <location>
        <begin position="434"/>
        <end position="456"/>
    </location>
</feature>
<feature type="transmembrane region" description="Helical" evidence="7">
    <location>
        <begin position="1024"/>
        <end position="1053"/>
    </location>
</feature>
<keyword evidence="3 7" id="KW-0812">Transmembrane</keyword>
<evidence type="ECO:0000256" key="4">
    <source>
        <dbReference type="ARBA" id="ARBA00022989"/>
    </source>
</evidence>
<name>A0ABY6HN48_9ARCH</name>
<gene>
    <name evidence="9" type="ORF">NEF87_001225</name>
</gene>
<proteinExistence type="inferred from homology"/>
<evidence type="ECO:0000313" key="9">
    <source>
        <dbReference type="EMBL" id="UYP44940.1"/>
    </source>
</evidence>
<feature type="transmembrane region" description="Helical" evidence="7">
    <location>
        <begin position="684"/>
        <end position="702"/>
    </location>
</feature>
<feature type="domain" description="ABC3 transporter permease C-terminal" evidence="8">
    <location>
        <begin position="977"/>
        <end position="1094"/>
    </location>
</feature>
<accession>A0ABY6HN48</accession>
<evidence type="ECO:0000259" key="8">
    <source>
        <dbReference type="Pfam" id="PF02687"/>
    </source>
</evidence>
<feature type="transmembrane region" description="Helical" evidence="7">
    <location>
        <begin position="973"/>
        <end position="994"/>
    </location>
</feature>
<feature type="transmembrane region" description="Helical" evidence="7">
    <location>
        <begin position="476"/>
        <end position="497"/>
    </location>
</feature>
<reference evidence="9" key="1">
    <citation type="submission" date="2022-09" db="EMBL/GenBank/DDBJ databases">
        <title>Actin cytoskeleton and complex cell architecture in an #Asgard archaeon.</title>
        <authorList>
            <person name="Ponce Toledo R.I."/>
            <person name="Schleper C."/>
            <person name="Rodrigues Oliveira T."/>
            <person name="Wollweber F."/>
            <person name="Xu J."/>
            <person name="Rittmann S."/>
            <person name="Klingl A."/>
            <person name="Pilhofer M."/>
        </authorList>
    </citation>
    <scope>NUCLEOTIDE SEQUENCE</scope>
    <source>
        <strain evidence="9">B-35</strain>
    </source>
</reference>
<comment type="similarity">
    <text evidence="6">Belongs to the ABC-4 integral membrane protein family.</text>
</comment>
<organism evidence="9 10">
    <name type="scientific">Candidatus Lokiarchaeum ossiferum</name>
    <dbReference type="NCBI Taxonomy" id="2951803"/>
    <lineage>
        <taxon>Archaea</taxon>
        <taxon>Promethearchaeati</taxon>
        <taxon>Promethearchaeota</taxon>
        <taxon>Promethearchaeia</taxon>
        <taxon>Promethearchaeales</taxon>
        <taxon>Promethearchaeaceae</taxon>
        <taxon>Candidatus Lokiarchaeum</taxon>
    </lineage>
</organism>
<evidence type="ECO:0000256" key="7">
    <source>
        <dbReference type="SAM" id="Phobius"/>
    </source>
</evidence>
<keyword evidence="2" id="KW-1003">Cell membrane</keyword>